<dbReference type="Gene3D" id="3.90.550.10">
    <property type="entry name" value="Spore Coat Polysaccharide Biosynthesis Protein SpsA, Chain A"/>
    <property type="match status" value="1"/>
</dbReference>
<dbReference type="PANTHER" id="PTHR43685:SF2">
    <property type="entry name" value="GLYCOSYLTRANSFERASE 2-LIKE DOMAIN-CONTAINING PROTEIN"/>
    <property type="match status" value="1"/>
</dbReference>
<dbReference type="AlphaFoldDB" id="A0A849L1V5"/>
<keyword evidence="3" id="KW-1185">Reference proteome</keyword>
<evidence type="ECO:0000259" key="1">
    <source>
        <dbReference type="Pfam" id="PF00535"/>
    </source>
</evidence>
<name>A0A849L1V5_9RHOB</name>
<evidence type="ECO:0000313" key="3">
    <source>
        <dbReference type="Proteomes" id="UP000572377"/>
    </source>
</evidence>
<dbReference type="InterPro" id="IPR001173">
    <property type="entry name" value="Glyco_trans_2-like"/>
</dbReference>
<dbReference type="Pfam" id="PF00535">
    <property type="entry name" value="Glycos_transf_2"/>
    <property type="match status" value="1"/>
</dbReference>
<dbReference type="CDD" id="cd00761">
    <property type="entry name" value="Glyco_tranf_GTA_type"/>
    <property type="match status" value="1"/>
</dbReference>
<reference evidence="2 3" key="1">
    <citation type="submission" date="2020-05" db="EMBL/GenBank/DDBJ databases">
        <title>Gimesia benthica sp. nov., a novel planctomycete isolated from a deep-sea water sample of the Northwest Indian Ocean.</title>
        <authorList>
            <person name="Wang J."/>
            <person name="Ruan C."/>
            <person name="Song L."/>
            <person name="Zhu Y."/>
            <person name="Li A."/>
            <person name="Zheng X."/>
            <person name="Wang L."/>
            <person name="Lu Z."/>
            <person name="Huang Y."/>
            <person name="Du W."/>
            <person name="Zhou Y."/>
            <person name="Huang L."/>
            <person name="Dai X."/>
        </authorList>
    </citation>
    <scope>NUCLEOTIDE SEQUENCE [LARGE SCALE GENOMIC DNA]</scope>
    <source>
        <strain evidence="2 3">YYQ-30</strain>
    </source>
</reference>
<dbReference type="EMBL" id="JABFBC010000001">
    <property type="protein sequence ID" value="NNU80298.1"/>
    <property type="molecule type" value="Genomic_DNA"/>
</dbReference>
<gene>
    <name evidence="2" type="ORF">HMH01_07575</name>
</gene>
<proteinExistence type="predicted"/>
<comment type="caution">
    <text evidence="2">The sequence shown here is derived from an EMBL/GenBank/DDBJ whole genome shotgun (WGS) entry which is preliminary data.</text>
</comment>
<dbReference type="InterPro" id="IPR029044">
    <property type="entry name" value="Nucleotide-diphossugar_trans"/>
</dbReference>
<accession>A0A849L1V5</accession>
<organism evidence="2 3">
    <name type="scientific">Halovulum dunhuangense</name>
    <dbReference type="NCBI Taxonomy" id="1505036"/>
    <lineage>
        <taxon>Bacteria</taxon>
        <taxon>Pseudomonadati</taxon>
        <taxon>Pseudomonadota</taxon>
        <taxon>Alphaproteobacteria</taxon>
        <taxon>Rhodobacterales</taxon>
        <taxon>Paracoccaceae</taxon>
        <taxon>Halovulum</taxon>
    </lineage>
</organism>
<feature type="domain" description="Glycosyltransferase 2-like" evidence="1">
    <location>
        <begin position="9"/>
        <end position="168"/>
    </location>
</feature>
<dbReference type="GO" id="GO:0044010">
    <property type="term" value="P:single-species biofilm formation"/>
    <property type="evidence" value="ECO:0007669"/>
    <property type="project" value="TreeGrafter"/>
</dbReference>
<dbReference type="RefSeq" id="WP_171323940.1">
    <property type="nucleotide sequence ID" value="NZ_JABFBC010000001.1"/>
</dbReference>
<dbReference type="PANTHER" id="PTHR43685">
    <property type="entry name" value="GLYCOSYLTRANSFERASE"/>
    <property type="match status" value="1"/>
</dbReference>
<dbReference type="Proteomes" id="UP000572377">
    <property type="component" value="Unassembled WGS sequence"/>
</dbReference>
<protein>
    <submittedName>
        <fullName evidence="2">Glycosyltransferase family 2 protein</fullName>
    </submittedName>
</protein>
<dbReference type="SUPFAM" id="SSF53448">
    <property type="entry name" value="Nucleotide-diphospho-sugar transferases"/>
    <property type="match status" value="1"/>
</dbReference>
<dbReference type="InterPro" id="IPR050834">
    <property type="entry name" value="Glycosyltransf_2"/>
</dbReference>
<evidence type="ECO:0000313" key="2">
    <source>
        <dbReference type="EMBL" id="NNU80298.1"/>
    </source>
</evidence>
<dbReference type="GO" id="GO:0016740">
    <property type="term" value="F:transferase activity"/>
    <property type="evidence" value="ECO:0007669"/>
    <property type="project" value="UniProtKB-KW"/>
</dbReference>
<sequence length="306" mass="32856">MAAPVPVVSVIVAARDMERFIGATLRSLSRQSLADLEAVIVDDGSTDRTAAIVRAHLARDGRMRLIRGKAAGVSAARNRGLSESRGDMVLFVDADDLLAPDALARLVARLKAGDAPAVLGGVARMAEDGTRIDGPDNRALVPAADHLTGLLRKNFVVNGGALLIRRAAIAAAGGYDPDLGFGEDWEFWCRLAAQGDFALLEGAPVLSYRQRAQGANVIRRGGAFARRLACIEAVRANPVLRARLGRQLGRHLRARRIDIFWTGVRAEFEHGSRARALLRGLGGLVVYPDSLLHPRLALRFVSSLRA</sequence>
<keyword evidence="2" id="KW-0808">Transferase</keyword>